<dbReference type="GO" id="GO:0015232">
    <property type="term" value="F:heme transmembrane transporter activity"/>
    <property type="evidence" value="ECO:0007669"/>
    <property type="project" value="InterPro"/>
</dbReference>
<feature type="transmembrane region" description="Helical" evidence="3">
    <location>
        <begin position="281"/>
        <end position="299"/>
    </location>
</feature>
<comment type="caution">
    <text evidence="6">The sequence shown here is derived from an EMBL/GenBank/DDBJ whole genome shotgun (WGS) entry which is preliminary data.</text>
</comment>
<dbReference type="GO" id="GO:0020037">
    <property type="term" value="F:heme binding"/>
    <property type="evidence" value="ECO:0007669"/>
    <property type="project" value="InterPro"/>
</dbReference>
<feature type="domain" description="Cytochrome c assembly protein" evidence="4">
    <location>
        <begin position="105"/>
        <end position="327"/>
    </location>
</feature>
<reference evidence="6 7" key="1">
    <citation type="submission" date="2014-11" db="EMBL/GenBank/DDBJ databases">
        <title>Genome sequence of Flavihumibacter solisilvae 3-3.</title>
        <authorList>
            <person name="Zhou G."/>
            <person name="Li M."/>
            <person name="Wang G."/>
        </authorList>
    </citation>
    <scope>NUCLEOTIDE SEQUENCE [LARGE SCALE GENOMIC DNA]</scope>
    <source>
        <strain evidence="6 7">3-3</strain>
    </source>
</reference>
<feature type="transmembrane region" description="Helical" evidence="3">
    <location>
        <begin position="131"/>
        <end position="153"/>
    </location>
</feature>
<feature type="transmembrane region" description="Helical" evidence="3">
    <location>
        <begin position="306"/>
        <end position="323"/>
    </location>
</feature>
<dbReference type="PANTHER" id="PTHR43653:SF1">
    <property type="entry name" value="CYTOCHROME C-TYPE BIOGENESIS PROTEIN CCMF"/>
    <property type="match status" value="1"/>
</dbReference>
<name>A0A0C1LI72_9BACT</name>
<dbReference type="Proteomes" id="UP000031408">
    <property type="component" value="Unassembled WGS sequence"/>
</dbReference>
<dbReference type="AlphaFoldDB" id="A0A0C1LI72"/>
<feature type="transmembrane region" description="Helical" evidence="3">
    <location>
        <begin position="240"/>
        <end position="261"/>
    </location>
</feature>
<feature type="transmembrane region" description="Helical" evidence="3">
    <location>
        <begin position="786"/>
        <end position="804"/>
    </location>
</feature>
<proteinExistence type="inferred from homology"/>
<protein>
    <submittedName>
        <fullName evidence="6">Cytochrome c assembly protein</fullName>
    </submittedName>
</protein>
<evidence type="ECO:0000259" key="5">
    <source>
        <dbReference type="Pfam" id="PF16327"/>
    </source>
</evidence>
<dbReference type="Pfam" id="PF16327">
    <property type="entry name" value="CcmF_C"/>
    <property type="match status" value="1"/>
</dbReference>
<dbReference type="InterPro" id="IPR002541">
    <property type="entry name" value="Cyt_c_assembly"/>
</dbReference>
<feature type="domain" description="Cytochrome c-type biogenesis protein CcmF C-terminal" evidence="5">
    <location>
        <begin position="348"/>
        <end position="545"/>
    </location>
</feature>
<feature type="transmembrane region" description="Helical" evidence="3">
    <location>
        <begin position="383"/>
        <end position="401"/>
    </location>
</feature>
<dbReference type="EMBL" id="JSVC01000009">
    <property type="protein sequence ID" value="KIC95048.1"/>
    <property type="molecule type" value="Genomic_DNA"/>
</dbReference>
<evidence type="ECO:0000259" key="4">
    <source>
        <dbReference type="Pfam" id="PF01578"/>
    </source>
</evidence>
<dbReference type="PRINTS" id="PR01410">
    <property type="entry name" value="CCBIOGENESIS"/>
</dbReference>
<evidence type="ECO:0000256" key="1">
    <source>
        <dbReference type="ARBA" id="ARBA00009186"/>
    </source>
</evidence>
<feature type="transmembrane region" description="Helical" evidence="3">
    <location>
        <begin position="208"/>
        <end position="228"/>
    </location>
</feature>
<dbReference type="InterPro" id="IPR032523">
    <property type="entry name" value="CcmF_C"/>
</dbReference>
<dbReference type="Pfam" id="PF01578">
    <property type="entry name" value="Cytochrom_C_asm"/>
    <property type="match status" value="1"/>
</dbReference>
<keyword evidence="3" id="KW-0812">Transmembrane</keyword>
<organism evidence="6 7">
    <name type="scientific">Flavihumibacter solisilvae</name>
    <dbReference type="NCBI Taxonomy" id="1349421"/>
    <lineage>
        <taxon>Bacteria</taxon>
        <taxon>Pseudomonadati</taxon>
        <taxon>Bacteroidota</taxon>
        <taxon>Chitinophagia</taxon>
        <taxon>Chitinophagales</taxon>
        <taxon>Chitinophagaceae</taxon>
        <taxon>Flavihumibacter</taxon>
    </lineage>
</organism>
<evidence type="ECO:0000313" key="7">
    <source>
        <dbReference type="Proteomes" id="UP000031408"/>
    </source>
</evidence>
<keyword evidence="7" id="KW-1185">Reference proteome</keyword>
<accession>A0A0C1LI72</accession>
<dbReference type="GO" id="GO:0016020">
    <property type="term" value="C:membrane"/>
    <property type="evidence" value="ECO:0007669"/>
    <property type="project" value="InterPro"/>
</dbReference>
<feature type="transmembrane region" description="Helical" evidence="3">
    <location>
        <begin position="527"/>
        <end position="545"/>
    </location>
</feature>
<feature type="transmembrane region" description="Helical" evidence="3">
    <location>
        <begin position="12"/>
        <end position="32"/>
    </location>
</feature>
<feature type="transmembrane region" description="Helical" evidence="3">
    <location>
        <begin position="53"/>
        <end position="73"/>
    </location>
</feature>
<evidence type="ECO:0000256" key="3">
    <source>
        <dbReference type="SAM" id="Phobius"/>
    </source>
</evidence>
<dbReference type="STRING" id="1349421.OI18_09215"/>
<evidence type="ECO:0000313" key="6">
    <source>
        <dbReference type="EMBL" id="KIC95048.1"/>
    </source>
</evidence>
<feature type="transmembrane region" description="Helical" evidence="3">
    <location>
        <begin position="106"/>
        <end position="124"/>
    </location>
</feature>
<dbReference type="GO" id="GO:0017004">
    <property type="term" value="P:cytochrome complex assembly"/>
    <property type="evidence" value="ECO:0007669"/>
    <property type="project" value="UniProtKB-KW"/>
</dbReference>
<keyword evidence="3" id="KW-0472">Membrane</keyword>
<dbReference type="PANTHER" id="PTHR43653">
    <property type="entry name" value="CYTOCHROME C ASSEMBLY PROTEIN-RELATED"/>
    <property type="match status" value="1"/>
</dbReference>
<feature type="transmembrane region" description="Helical" evidence="3">
    <location>
        <begin position="462"/>
        <end position="482"/>
    </location>
</feature>
<dbReference type="RefSeq" id="WP_039139205.1">
    <property type="nucleotide sequence ID" value="NZ_JSVC01000009.1"/>
</dbReference>
<keyword evidence="2" id="KW-0201">Cytochrome c-type biogenesis</keyword>
<gene>
    <name evidence="6" type="ORF">OI18_09215</name>
</gene>
<feature type="transmembrane region" description="Helical" evidence="3">
    <location>
        <begin position="494"/>
        <end position="515"/>
    </location>
</feature>
<sequence length="821" mass="92347">MNYIGEHLLPGQLGHFFIVLAFVSSLVATFAFSKAANSVDPADEKRWKRLARISFGIDFLSVFFVFGTLYYIISAHYFEYFYAWNHSNRSLDTSYLLSCIWEGQEGSFLLWTMWHGVIGMLIMARGSKWEAPVMAVISFAQICLATMIIGLYFGDVFIGSNPFLLVREKFADAPVFARPDYLSLAQMQDGQGLNQLLQNYWMVIHPPILFLGFASTIVPFAFAIAGLWKKDFGGWTRQALPWSLFSAGILGLGIMMGAAWAYESLTFGGYWAWDPVENASLVPWLVLVAGIHTQLIFNATGHSLRATYVFFILGFSLVLYSTFLTRSGVLGDSSVHAFTDLGMNTQLLIFMLIFVLPAFALYASRFKFIPHIKKEEETSSREFWMFIGALVLFLSAAVITWQTSFNPIYNKITGQSTAAPEDVEFSFNKIQVFVAIVIALLTAVTQYLKYKKSTKEQWIKKILVPTVITAAITVTFFVVSGLEYDKKGPGFQAAIYLAFFASVYAVVANAAYIWAGLQGKLKAAGASIAHVGFGLSLVGILISASNRKVLSHNTTGINLKFDERSKEKPLENLTLIKGLATDMGAYWATYQNSDSTSKSGTISYYRVDMMKKDSSESFTLYPNLIRNTKGQEGFSNNPDSRHYWNRDIFSYITYADNMDNREDTTQFVNHSLKVNDTVYYSNGFFILNKVVPNPSNDKYQFSPTDTALMADITVFSKEGTQYAARPVFYVKDNEARYMLDTVFAQNIALGFSRVLENQQIELQVKESSRMVPFISLKVYEFPHINILWIGIILMTVGFGMSVVYRSRQGRLKAINKQKQAA</sequence>
<evidence type="ECO:0000256" key="2">
    <source>
        <dbReference type="ARBA" id="ARBA00022748"/>
    </source>
</evidence>
<feature type="transmembrane region" description="Helical" evidence="3">
    <location>
        <begin position="343"/>
        <end position="362"/>
    </location>
</feature>
<keyword evidence="3" id="KW-1133">Transmembrane helix</keyword>
<dbReference type="OrthoDB" id="9761451at2"/>
<comment type="similarity">
    <text evidence="1">Belongs to the CcmF/CycK/Ccl1/NrfE/CcsA family.</text>
</comment>
<feature type="transmembrane region" description="Helical" evidence="3">
    <location>
        <begin position="430"/>
        <end position="450"/>
    </location>
</feature>
<dbReference type="InterPro" id="IPR003567">
    <property type="entry name" value="Cyt_c_biogenesis"/>
</dbReference>